<dbReference type="PANTHER" id="PTHR11922:SF2">
    <property type="entry name" value="GMP SYNTHASE [GLUTAMINE-HYDROLYZING]"/>
    <property type="match status" value="1"/>
</dbReference>
<sequence length="513" mass="56804">MDREMIIVLDFGGQYNQLIARRVRECSVYCEVHPHTMSLEKIKEMNPKGIIFTGGPNSVYGEDSPRCSQEIFELGIPILGICYGSQLMAHLLGGWVETAPVSEYGKTEVDVDRSSLLFEGVSPKTICWMSHTDYIAKAPETFTVTASTPVCPVAAMECPQKRFYATQFHPEVMHTQEGMKMLSNFVYKVCGCRGDWKMDSFVESAIAEIKAKVGDGKVLCALSGGVDSSVAAVMLSKAVGKQLTCVFVDHGLLRKNEGDEVEAVFGPQGHYDLNFIRVNAQERFYEKLAGVEDPETKRKIIGEEFIRVFEEEAKKIGAVDFLVQGTIYPDVIESGLGKSAVIKSHHNVGGLPDCVDFKEIIEPLRMLFKDEVRKAGLELGIPEYLVFRQPFPGPGLGVRIIGEVTPEKVRIVQDADAIYREEIAKAGIDKNLGQYFAAITNMRSVGCMGDERTYDYAIALRAVLTSDFMTAESAELPWEVLGKVTSRIVNEVKGVNRVLYDCTGKPPATIEFE</sequence>
<dbReference type="GO" id="GO:0003921">
    <property type="term" value="F:GMP synthase activity"/>
    <property type="evidence" value="ECO:0007669"/>
    <property type="project" value="InterPro"/>
</dbReference>
<dbReference type="InterPro" id="IPR004739">
    <property type="entry name" value="GMP_synth_GATase"/>
</dbReference>
<keyword evidence="8 9" id="KW-0315">Glutamine amidotransferase</keyword>
<dbReference type="PROSITE" id="PS51553">
    <property type="entry name" value="GMPS_ATP_PPASE"/>
    <property type="match status" value="1"/>
</dbReference>
<feature type="active site" evidence="9">
    <location>
        <position position="169"/>
    </location>
</feature>
<keyword evidence="5 9" id="KW-0332">GMP biosynthesis</keyword>
<feature type="domain" description="GMPS ATP-PPase" evidence="11">
    <location>
        <begin position="196"/>
        <end position="388"/>
    </location>
</feature>
<comment type="pathway">
    <text evidence="2 9">Purine metabolism; GMP biosynthesis; GMP from XMP (L-Gln route): step 1/1.</text>
</comment>
<organism evidence="12 13">
    <name type="scientific">Candidatus Egerieimonas intestinavium</name>
    <dbReference type="NCBI Taxonomy" id="2840777"/>
    <lineage>
        <taxon>Bacteria</taxon>
        <taxon>Bacillati</taxon>
        <taxon>Bacillota</taxon>
        <taxon>Clostridia</taxon>
        <taxon>Lachnospirales</taxon>
        <taxon>Lachnospiraceae</taxon>
        <taxon>Lachnospiraceae incertae sedis</taxon>
        <taxon>Candidatus Egerieimonas</taxon>
    </lineage>
</organism>
<dbReference type="SUPFAM" id="SSF54810">
    <property type="entry name" value="GMP synthetase C-terminal dimerisation domain"/>
    <property type="match status" value="1"/>
</dbReference>
<evidence type="ECO:0000256" key="9">
    <source>
        <dbReference type="HAMAP-Rule" id="MF_00344"/>
    </source>
</evidence>
<evidence type="ECO:0000256" key="5">
    <source>
        <dbReference type="ARBA" id="ARBA00022749"/>
    </source>
</evidence>
<dbReference type="NCBIfam" id="NF000848">
    <property type="entry name" value="PRK00074.1"/>
    <property type="match status" value="1"/>
</dbReference>
<keyword evidence="3 9" id="KW-0436">Ligase</keyword>
<evidence type="ECO:0000256" key="4">
    <source>
        <dbReference type="ARBA" id="ARBA00022741"/>
    </source>
</evidence>
<dbReference type="FunFam" id="3.40.50.880:FF:000001">
    <property type="entry name" value="GMP synthase [glutamine-hydrolyzing]"/>
    <property type="match status" value="1"/>
</dbReference>
<gene>
    <name evidence="9 12" type="primary">guaA</name>
    <name evidence="12" type="ORF">IAB98_04115</name>
</gene>
<evidence type="ECO:0000256" key="1">
    <source>
        <dbReference type="ARBA" id="ARBA00002332"/>
    </source>
</evidence>
<feature type="binding site" evidence="10">
    <location>
        <begin position="223"/>
        <end position="229"/>
    </location>
    <ligand>
        <name>ATP</name>
        <dbReference type="ChEBI" id="CHEBI:30616"/>
    </ligand>
</feature>
<reference evidence="12" key="1">
    <citation type="submission" date="2020-10" db="EMBL/GenBank/DDBJ databases">
        <authorList>
            <person name="Gilroy R."/>
        </authorList>
    </citation>
    <scope>NUCLEOTIDE SEQUENCE</scope>
    <source>
        <strain evidence="12">ChiSxjej1B13-7041</strain>
    </source>
</reference>
<dbReference type="Gene3D" id="3.40.50.880">
    <property type="match status" value="1"/>
</dbReference>
<dbReference type="Pfam" id="PF00117">
    <property type="entry name" value="GATase"/>
    <property type="match status" value="1"/>
</dbReference>
<dbReference type="SUPFAM" id="SSF52402">
    <property type="entry name" value="Adenine nucleotide alpha hydrolases-like"/>
    <property type="match status" value="1"/>
</dbReference>
<dbReference type="Pfam" id="PF03054">
    <property type="entry name" value="tRNA_Me_trans"/>
    <property type="match status" value="1"/>
</dbReference>
<feature type="active site" evidence="9">
    <location>
        <position position="171"/>
    </location>
</feature>
<comment type="caution">
    <text evidence="12">The sequence shown here is derived from an EMBL/GenBank/DDBJ whole genome shotgun (WGS) entry which is preliminary data.</text>
</comment>
<dbReference type="InterPro" id="IPR025777">
    <property type="entry name" value="GMPS_ATP_PPase_dom"/>
</dbReference>
<protein>
    <recommendedName>
        <fullName evidence="9">GMP synthase [glutamine-hydrolyzing]</fullName>
        <ecNumber evidence="9">6.3.5.2</ecNumber>
    </recommendedName>
    <alternativeName>
        <fullName evidence="9">GMP synthetase</fullName>
    </alternativeName>
    <alternativeName>
        <fullName evidence="9">Glutamine amidotransferase</fullName>
    </alternativeName>
</protein>
<accession>A0A9D1EIG5</accession>
<dbReference type="PROSITE" id="PS51273">
    <property type="entry name" value="GATASE_TYPE_1"/>
    <property type="match status" value="1"/>
</dbReference>
<dbReference type="InterPro" id="IPR022955">
    <property type="entry name" value="GMP_synthase"/>
</dbReference>
<dbReference type="GO" id="GO:0005829">
    <property type="term" value="C:cytosol"/>
    <property type="evidence" value="ECO:0007669"/>
    <property type="project" value="TreeGrafter"/>
</dbReference>
<comment type="catalytic activity">
    <reaction evidence="9">
        <text>XMP + L-glutamine + ATP + H2O = GMP + L-glutamate + AMP + diphosphate + 2 H(+)</text>
        <dbReference type="Rhea" id="RHEA:11680"/>
        <dbReference type="ChEBI" id="CHEBI:15377"/>
        <dbReference type="ChEBI" id="CHEBI:15378"/>
        <dbReference type="ChEBI" id="CHEBI:29985"/>
        <dbReference type="ChEBI" id="CHEBI:30616"/>
        <dbReference type="ChEBI" id="CHEBI:33019"/>
        <dbReference type="ChEBI" id="CHEBI:57464"/>
        <dbReference type="ChEBI" id="CHEBI:58115"/>
        <dbReference type="ChEBI" id="CHEBI:58359"/>
        <dbReference type="ChEBI" id="CHEBI:456215"/>
        <dbReference type="EC" id="6.3.5.2"/>
    </reaction>
</comment>
<evidence type="ECO:0000259" key="11">
    <source>
        <dbReference type="PROSITE" id="PS51553"/>
    </source>
</evidence>
<dbReference type="Gene3D" id="3.30.300.10">
    <property type="match status" value="1"/>
</dbReference>
<evidence type="ECO:0000256" key="7">
    <source>
        <dbReference type="ARBA" id="ARBA00022840"/>
    </source>
</evidence>
<evidence type="ECO:0000256" key="6">
    <source>
        <dbReference type="ARBA" id="ARBA00022755"/>
    </source>
</evidence>
<dbReference type="InterPro" id="IPR029062">
    <property type="entry name" value="Class_I_gatase-like"/>
</dbReference>
<name>A0A9D1EIG5_9FIRM</name>
<dbReference type="CDD" id="cd01997">
    <property type="entry name" value="GMP_synthase_C"/>
    <property type="match status" value="1"/>
</dbReference>
<dbReference type="NCBIfam" id="TIGR00884">
    <property type="entry name" value="guaA_Cterm"/>
    <property type="match status" value="1"/>
</dbReference>
<dbReference type="PANTHER" id="PTHR11922">
    <property type="entry name" value="GMP SYNTHASE-RELATED"/>
    <property type="match status" value="1"/>
</dbReference>
<dbReference type="Proteomes" id="UP000886841">
    <property type="component" value="Unassembled WGS sequence"/>
</dbReference>
<dbReference type="InterPro" id="IPR017926">
    <property type="entry name" value="GATASE"/>
</dbReference>
<dbReference type="Pfam" id="PF00958">
    <property type="entry name" value="GMP_synt_C"/>
    <property type="match status" value="1"/>
</dbReference>
<keyword evidence="7 9" id="KW-0067">ATP-binding</keyword>
<dbReference type="PRINTS" id="PR00099">
    <property type="entry name" value="CPSGATASE"/>
</dbReference>
<dbReference type="HAMAP" id="MF_00344">
    <property type="entry name" value="GMP_synthase"/>
    <property type="match status" value="1"/>
</dbReference>
<feature type="active site" description="Nucleophile" evidence="9">
    <location>
        <position position="82"/>
    </location>
</feature>
<dbReference type="FunFam" id="3.40.50.620:FF:000001">
    <property type="entry name" value="GMP synthase [glutamine-hydrolyzing]"/>
    <property type="match status" value="1"/>
</dbReference>
<dbReference type="PRINTS" id="PR00096">
    <property type="entry name" value="GATASE"/>
</dbReference>
<dbReference type="EMBL" id="DVHU01000036">
    <property type="protein sequence ID" value="HIR92588.1"/>
    <property type="molecule type" value="Genomic_DNA"/>
</dbReference>
<dbReference type="Gene3D" id="3.40.50.620">
    <property type="entry name" value="HUPs"/>
    <property type="match status" value="1"/>
</dbReference>
<dbReference type="SUPFAM" id="SSF52317">
    <property type="entry name" value="Class I glutamine amidotransferase-like"/>
    <property type="match status" value="1"/>
</dbReference>
<evidence type="ECO:0000256" key="10">
    <source>
        <dbReference type="PROSITE-ProRule" id="PRU00886"/>
    </source>
</evidence>
<dbReference type="NCBIfam" id="TIGR00888">
    <property type="entry name" value="guaA_Nterm"/>
    <property type="match status" value="1"/>
</dbReference>
<dbReference type="InterPro" id="IPR014729">
    <property type="entry name" value="Rossmann-like_a/b/a_fold"/>
</dbReference>
<dbReference type="AlphaFoldDB" id="A0A9D1EIG5"/>
<evidence type="ECO:0000256" key="8">
    <source>
        <dbReference type="ARBA" id="ARBA00022962"/>
    </source>
</evidence>
<dbReference type="InterPro" id="IPR001674">
    <property type="entry name" value="GMP_synth_C"/>
</dbReference>
<keyword evidence="6 9" id="KW-0658">Purine biosynthesis</keyword>
<evidence type="ECO:0000313" key="13">
    <source>
        <dbReference type="Proteomes" id="UP000886841"/>
    </source>
</evidence>
<comment type="subunit">
    <text evidence="9">Homodimer.</text>
</comment>
<reference evidence="12" key="2">
    <citation type="journal article" date="2021" name="PeerJ">
        <title>Extensive microbial diversity within the chicken gut microbiome revealed by metagenomics and culture.</title>
        <authorList>
            <person name="Gilroy R."/>
            <person name="Ravi A."/>
            <person name="Getino M."/>
            <person name="Pursley I."/>
            <person name="Horton D.L."/>
            <person name="Alikhan N.F."/>
            <person name="Baker D."/>
            <person name="Gharbi K."/>
            <person name="Hall N."/>
            <person name="Watson M."/>
            <person name="Adriaenssens E.M."/>
            <person name="Foster-Nyarko E."/>
            <person name="Jarju S."/>
            <person name="Secka A."/>
            <person name="Antonio M."/>
            <person name="Oren A."/>
            <person name="Chaudhuri R.R."/>
            <person name="La Ragione R."/>
            <person name="Hildebrand F."/>
            <person name="Pallen M.J."/>
        </authorList>
    </citation>
    <scope>NUCLEOTIDE SEQUENCE</scope>
    <source>
        <strain evidence="12">ChiSxjej1B13-7041</strain>
    </source>
</reference>
<keyword evidence="4 9" id="KW-0547">Nucleotide-binding</keyword>
<comment type="function">
    <text evidence="1 9">Catalyzes the synthesis of GMP from XMP.</text>
</comment>
<evidence type="ECO:0000313" key="12">
    <source>
        <dbReference type="EMBL" id="HIR92588.1"/>
    </source>
</evidence>
<evidence type="ECO:0000256" key="3">
    <source>
        <dbReference type="ARBA" id="ARBA00022598"/>
    </source>
</evidence>
<dbReference type="EC" id="6.3.5.2" evidence="9"/>
<dbReference type="CDD" id="cd01742">
    <property type="entry name" value="GATase1_GMP_Synthase"/>
    <property type="match status" value="1"/>
</dbReference>
<proteinExistence type="inferred from homology"/>
<dbReference type="GO" id="GO:0005524">
    <property type="term" value="F:ATP binding"/>
    <property type="evidence" value="ECO:0007669"/>
    <property type="project" value="UniProtKB-UniRule"/>
</dbReference>
<evidence type="ECO:0000256" key="2">
    <source>
        <dbReference type="ARBA" id="ARBA00005153"/>
    </source>
</evidence>
<dbReference type="FunFam" id="3.30.300.10:FF:000002">
    <property type="entry name" value="GMP synthase [glutamine-hydrolyzing]"/>
    <property type="match status" value="1"/>
</dbReference>